<gene>
    <name evidence="2" type="ORF">LNAOJCKE_0768</name>
</gene>
<name>A0ABQ4U8K0_9HYPH</name>
<feature type="region of interest" description="Disordered" evidence="1">
    <location>
        <begin position="325"/>
        <end position="360"/>
    </location>
</feature>
<dbReference type="RefSeq" id="WP_238222482.1">
    <property type="nucleotide sequence ID" value="NZ_BAAADH010000020.1"/>
</dbReference>
<keyword evidence="3" id="KW-1185">Reference proteome</keyword>
<feature type="compositionally biased region" description="Pro residues" evidence="1">
    <location>
        <begin position="74"/>
        <end position="95"/>
    </location>
</feature>
<protein>
    <submittedName>
        <fullName evidence="2">Uncharacterized protein</fullName>
    </submittedName>
</protein>
<accession>A0ABQ4U8K0</accession>
<reference evidence="2" key="2">
    <citation type="submission" date="2021-08" db="EMBL/GenBank/DDBJ databases">
        <authorList>
            <person name="Tani A."/>
            <person name="Ola A."/>
            <person name="Ogura Y."/>
            <person name="Katsura K."/>
            <person name="Hayashi T."/>
        </authorList>
    </citation>
    <scope>NUCLEOTIDE SEQUENCE</scope>
    <source>
        <strain evidence="2">NBRC 15686</strain>
    </source>
</reference>
<evidence type="ECO:0000256" key="1">
    <source>
        <dbReference type="SAM" id="MobiDB-lite"/>
    </source>
</evidence>
<comment type="caution">
    <text evidence="2">The sequence shown here is derived from an EMBL/GenBank/DDBJ whole genome shotgun (WGS) entry which is preliminary data.</text>
</comment>
<dbReference type="Proteomes" id="UP001055039">
    <property type="component" value="Unassembled WGS sequence"/>
</dbReference>
<proteinExistence type="predicted"/>
<reference evidence="2" key="1">
    <citation type="journal article" date="2021" name="Front. Microbiol.">
        <title>Comprehensive Comparative Genomics and Phenotyping of Methylobacterium Species.</title>
        <authorList>
            <person name="Alessa O."/>
            <person name="Ogura Y."/>
            <person name="Fujitani Y."/>
            <person name="Takami H."/>
            <person name="Hayashi T."/>
            <person name="Sahin N."/>
            <person name="Tani A."/>
        </authorList>
    </citation>
    <scope>NUCLEOTIDE SEQUENCE</scope>
    <source>
        <strain evidence="2">NBRC 15686</strain>
    </source>
</reference>
<evidence type="ECO:0000313" key="3">
    <source>
        <dbReference type="Proteomes" id="UP001055039"/>
    </source>
</evidence>
<sequence length="360" mass="37940">MAREVASNREADGLMFLPVSERMSARKAWRTARPARAATGTLLVLAGLAVTPSTPARAQNFFEELFGIGRAARPPQPPRNVPVQPPPQPVEPGAPVPGEGAETRPSAPAQPRQPVVLRVPAEDNVAGQELLLNGLKGSLKIERNGAAYTALMSLPGTKISQPTETCTVKLNEGRPVPLSAEGRAQGVSRFSVASAECPLRFEILDGSVLATPLGSGPACTFTAADCETTPSGLWGPGAASLIPQAGEFDTARGVADKAVRDNYKIMTQRSRGSDIRPIVQEQAAFSSDREQACRTYAREGAHGYCHLRFTEARAIALAARLGANTAAPTAANTAPRPRRSRAPVEGMNPDSPGAEPFAEQ</sequence>
<evidence type="ECO:0000313" key="2">
    <source>
        <dbReference type="EMBL" id="GJE63571.1"/>
    </source>
</evidence>
<feature type="compositionally biased region" description="Low complexity" evidence="1">
    <location>
        <begin position="325"/>
        <end position="335"/>
    </location>
</feature>
<organism evidence="2 3">
    <name type="scientific">Methylorubrum aminovorans</name>
    <dbReference type="NCBI Taxonomy" id="269069"/>
    <lineage>
        <taxon>Bacteria</taxon>
        <taxon>Pseudomonadati</taxon>
        <taxon>Pseudomonadota</taxon>
        <taxon>Alphaproteobacteria</taxon>
        <taxon>Hyphomicrobiales</taxon>
        <taxon>Methylobacteriaceae</taxon>
        <taxon>Methylorubrum</taxon>
    </lineage>
</organism>
<feature type="region of interest" description="Disordered" evidence="1">
    <location>
        <begin position="70"/>
        <end position="112"/>
    </location>
</feature>
<dbReference type="EMBL" id="BPRC01000001">
    <property type="protein sequence ID" value="GJE63571.1"/>
    <property type="molecule type" value="Genomic_DNA"/>
</dbReference>